<sequence>MTTSSTVHSQAFGFMSYVQGGVDPRTGQYTVSIDLPEVQSNWLCGPAFPLNLTFSPINILDSGFGVGWNLNLSQFTPSNNILALSTGETFKVTGSGSLPDMKEKKLDTFHFENLGGNRYRVLHKSGMVEELQVGGDLTRVALPVSVKSPAGHSLTLAYASFRGGQCLHSISDAQGELLQINRQANDEWVEILVRPYDGPNGTALARYEMKLNASGWVTEIVLPTPDKGSWRFGYGNGPIRNILCLHEIKTPVGGREILTYADTGHPYPGGVVRPNLPRVTRHRSYPDFGQPNADETMVEVQFSYTSHNFLGAGETVSWEDGMDPLYKLQARYEYGSTARLMVGGQVARTVERSYNRFHLLVEEKTKQEHCVKRVSTQYYAEDVPFERQVPQFQFPKEVTTRWELDNDATQYRAEITRSVYNDQGNHTEQVEPNGIRTVYTYYSKNGEDGCPADRFERNLKDTTVYPSSQGEPGAPTLRTRLRYSAHKPLNGSGVDDWLAMDSETLMQVEGANETTLQQTLRSYHELTGDPFLHSRLASQQTLLNGTTSTTLYEYDKGPSALAGETVLETRELFTGFDGIEKTMSQENSLITGEAVLTTDVDGVELLRQFDVLGRVTKEIVSPKSPDVRAERVYRYTLISTDGQYASESVTGVSGVTTHTRFDGMGRVVYRERVEKAKAPRQVYAASYDKLDNLIEEIRYDWLEDKSMPLRQRFEYDAWGIAHRTTMPDGVVSRYLWSPFGSKGPVEHQWLETPETETTTLISGLTVGKYNDFGKLDRFERLDAQPLIDLCHQQPERPVAEHLRHLLETTGLPTVGAVEYTYDGKNNCVQQIELYDGQERRTRFAYDPWDRVNATTLPDNTVASREFAAHSLGEQTTSMSVKPSAKPSITVGQQSYDSLQRMTERRVGSMVNPQIEEFKYTGSQMQLSQRITPAKEVFDYEYKPELTQQPLKITTSKDESTTYVYDLKTGAITGAQNNQGQREYRYTDTGELEYESWTDIDGKKMETTYQTSLQGRQISRSHTDGLDTVYTYDDCGRAKTVVQGALSADFDYDTLGQLCRTTTRSPTSTLVAEVKYDPQGREIERTLTLNGQAPRVITQIWQGDNQLKSRHVFLNEESLLDEAFVYDSRNRLVHHTCTGSALPKDAYGNSILSQLFRFDELDNIVRVTTQFDGGLSDIAVFTYDPDDPFQLKKITHTYTAGGYPALLEFEYDANGHMLNDELNRRLIYDDHGRLVAVKDAQEQLVVSYRYDGHNHLVGVRQGNEPETLRFYQGYNLSHTLHNGIGTQYLFHEERPLGQQQIDNHEQTLLLMTDASPSVIGECVQSDVHAVAYSAYGIRSSEEALQSLIAFNSEVCENTSHWYLLGRGYRVYNPNLMRFHSPDSYSPFGSGGVNRYAYCLGNPITFRDPTGHRANYRRPDDNPGYIDPIPEPEKSKLGFWAKLGIIVGVVVAAAAAIAGAVFTGGGSLAIGAAVITTLGAILVTAGAITNNETLMSIGGILVTVGGALSLFSYFKGRPGAGAPGASSTPRGSTAVYPNAPRSRTTSINPGNQPGTGDEAGSYSNLRTERSNRSLYFEQTETINTSNNKVRTPPPDYSDDEQPNLNRQIFNNTANAPSQPTPFSSALLESNQSYRDFLERENKKQLLEKYIL</sequence>
<organism evidence="5 6">
    <name type="scientific">Pseudomonas kilonensis</name>
    <dbReference type="NCBI Taxonomy" id="132476"/>
    <lineage>
        <taxon>Bacteria</taxon>
        <taxon>Pseudomonadati</taxon>
        <taxon>Pseudomonadota</taxon>
        <taxon>Gammaproteobacteria</taxon>
        <taxon>Pseudomonadales</taxon>
        <taxon>Pseudomonadaceae</taxon>
        <taxon>Pseudomonas</taxon>
    </lineage>
</organism>
<reference evidence="5 6" key="1">
    <citation type="submission" date="2016-10" db="EMBL/GenBank/DDBJ databases">
        <authorList>
            <person name="Varghese N."/>
            <person name="Submissions S."/>
        </authorList>
    </citation>
    <scope>NUCLEOTIDE SEQUENCE [LARGE SCALE GENOMIC DNA]</scope>
    <source>
        <strain evidence="5 6">BS3780</strain>
    </source>
</reference>
<dbReference type="Pfam" id="PF25023">
    <property type="entry name" value="TEN_YD-shell"/>
    <property type="match status" value="1"/>
</dbReference>
<feature type="transmembrane region" description="Helical" evidence="3">
    <location>
        <begin position="1492"/>
        <end position="1512"/>
    </location>
</feature>
<dbReference type="NCBIfam" id="TIGR03696">
    <property type="entry name" value="Rhs_assc_core"/>
    <property type="match status" value="1"/>
</dbReference>
<keyword evidence="6" id="KW-1185">Reference proteome</keyword>
<keyword evidence="3" id="KW-0472">Membrane</keyword>
<evidence type="ECO:0000313" key="6">
    <source>
        <dbReference type="Proteomes" id="UP000183915"/>
    </source>
</evidence>
<comment type="caution">
    <text evidence="5">The sequence shown here is derived from an EMBL/GenBank/DDBJ whole genome shotgun (WGS) entry which is preliminary data.</text>
</comment>
<evidence type="ECO:0000259" key="4">
    <source>
        <dbReference type="Pfam" id="PF25023"/>
    </source>
</evidence>
<evidence type="ECO:0000256" key="2">
    <source>
        <dbReference type="SAM" id="MobiDB-lite"/>
    </source>
</evidence>
<feature type="compositionally biased region" description="Polar residues" evidence="2">
    <location>
        <begin position="1570"/>
        <end position="1587"/>
    </location>
</feature>
<feature type="compositionally biased region" description="Polar residues" evidence="2">
    <location>
        <begin position="1539"/>
        <end position="1552"/>
    </location>
</feature>
<dbReference type="Proteomes" id="UP000183915">
    <property type="component" value="Unassembled WGS sequence"/>
</dbReference>
<dbReference type="EMBL" id="FNTT01000002">
    <property type="protein sequence ID" value="SED63157.1"/>
    <property type="molecule type" value="Genomic_DNA"/>
</dbReference>
<keyword evidence="1" id="KW-0677">Repeat</keyword>
<dbReference type="Gene3D" id="2.180.10.10">
    <property type="entry name" value="RHS repeat-associated core"/>
    <property type="match status" value="1"/>
</dbReference>
<proteinExistence type="predicted"/>
<feature type="domain" description="Teneurin-like YD-shell" evidence="4">
    <location>
        <begin position="1094"/>
        <end position="1382"/>
    </location>
</feature>
<feature type="compositionally biased region" description="Low complexity" evidence="2">
    <location>
        <begin position="1521"/>
        <end position="1530"/>
    </location>
</feature>
<accession>A0ABY0YJ70</accession>
<evidence type="ECO:0000256" key="3">
    <source>
        <dbReference type="SAM" id="Phobius"/>
    </source>
</evidence>
<protein>
    <submittedName>
        <fullName evidence="5">RHS repeat-associated core domain-containing protein</fullName>
    </submittedName>
</protein>
<dbReference type="InterPro" id="IPR056823">
    <property type="entry name" value="TEN-like_YD-shell"/>
</dbReference>
<dbReference type="PANTHER" id="PTHR32305:SF15">
    <property type="entry name" value="PROTEIN RHSA-RELATED"/>
    <property type="match status" value="1"/>
</dbReference>
<name>A0ABY0YJ70_9PSED</name>
<gene>
    <name evidence="5" type="ORF">SAMN04490188_0967</name>
</gene>
<feature type="region of interest" description="Disordered" evidence="2">
    <location>
        <begin position="1519"/>
        <end position="1601"/>
    </location>
</feature>
<feature type="transmembrane region" description="Helical" evidence="3">
    <location>
        <begin position="1437"/>
        <end position="1459"/>
    </location>
</feature>
<keyword evidence="3" id="KW-1133">Transmembrane helix</keyword>
<dbReference type="RefSeq" id="WP_074849440.1">
    <property type="nucleotide sequence ID" value="NZ_FNTT01000002.1"/>
</dbReference>
<dbReference type="PANTHER" id="PTHR32305">
    <property type="match status" value="1"/>
</dbReference>
<feature type="transmembrane region" description="Helical" evidence="3">
    <location>
        <begin position="1466"/>
        <end position="1486"/>
    </location>
</feature>
<evidence type="ECO:0000256" key="1">
    <source>
        <dbReference type="ARBA" id="ARBA00022737"/>
    </source>
</evidence>
<dbReference type="InterPro" id="IPR050708">
    <property type="entry name" value="T6SS_VgrG/RHS"/>
</dbReference>
<keyword evidence="3" id="KW-0812">Transmembrane</keyword>
<evidence type="ECO:0000313" key="5">
    <source>
        <dbReference type="EMBL" id="SED63157.1"/>
    </source>
</evidence>
<dbReference type="SUPFAM" id="SSF56399">
    <property type="entry name" value="ADP-ribosylation"/>
    <property type="match status" value="1"/>
</dbReference>
<dbReference type="InterPro" id="IPR022385">
    <property type="entry name" value="Rhs_assc_core"/>
</dbReference>